<keyword evidence="9" id="KW-1185">Reference proteome</keyword>
<dbReference type="InterPro" id="IPR000412">
    <property type="entry name" value="ABC_2_transport"/>
</dbReference>
<dbReference type="PANTHER" id="PTHR43229:SF2">
    <property type="entry name" value="NODULATION PROTEIN J"/>
    <property type="match status" value="1"/>
</dbReference>
<evidence type="ECO:0000256" key="1">
    <source>
        <dbReference type="ARBA" id="ARBA00004141"/>
    </source>
</evidence>
<dbReference type="InterPro" id="IPR047817">
    <property type="entry name" value="ABC2_TM_bact-type"/>
</dbReference>
<evidence type="ECO:0000256" key="4">
    <source>
        <dbReference type="ARBA" id="ARBA00023136"/>
    </source>
</evidence>
<evidence type="ECO:0000259" key="7">
    <source>
        <dbReference type="PROSITE" id="PS51012"/>
    </source>
</evidence>
<feature type="transmembrane region" description="Helical" evidence="6">
    <location>
        <begin position="25"/>
        <end position="48"/>
    </location>
</feature>
<feature type="transmembrane region" description="Helical" evidence="6">
    <location>
        <begin position="100"/>
        <end position="126"/>
    </location>
</feature>
<dbReference type="GO" id="GO:0140359">
    <property type="term" value="F:ABC-type transporter activity"/>
    <property type="evidence" value="ECO:0007669"/>
    <property type="project" value="InterPro"/>
</dbReference>
<feature type="domain" description="ABC transmembrane type-2" evidence="7">
    <location>
        <begin position="23"/>
        <end position="249"/>
    </location>
</feature>
<organism evidence="8 9">
    <name type="scientific">Actinomadura viridis</name>
    <dbReference type="NCBI Taxonomy" id="58110"/>
    <lineage>
        <taxon>Bacteria</taxon>
        <taxon>Bacillati</taxon>
        <taxon>Actinomycetota</taxon>
        <taxon>Actinomycetes</taxon>
        <taxon>Streptosporangiales</taxon>
        <taxon>Thermomonosporaceae</taxon>
        <taxon>Actinomadura</taxon>
    </lineage>
</organism>
<dbReference type="GO" id="GO:0046677">
    <property type="term" value="P:response to antibiotic"/>
    <property type="evidence" value="ECO:0007669"/>
    <property type="project" value="UniProtKB-KW"/>
</dbReference>
<dbReference type="RefSeq" id="WP_231403843.1">
    <property type="nucleotide sequence ID" value="NZ_BAABES010000010.1"/>
</dbReference>
<keyword evidence="5" id="KW-0046">Antibiotic resistance</keyword>
<feature type="transmembrane region" description="Helical" evidence="6">
    <location>
        <begin position="54"/>
        <end position="79"/>
    </location>
</feature>
<dbReference type="InterPro" id="IPR051784">
    <property type="entry name" value="Nod_factor_ABC_transporter"/>
</dbReference>
<feature type="transmembrane region" description="Helical" evidence="6">
    <location>
        <begin position="138"/>
        <end position="161"/>
    </location>
</feature>
<dbReference type="PANTHER" id="PTHR43229">
    <property type="entry name" value="NODULATION PROTEIN J"/>
    <property type="match status" value="1"/>
</dbReference>
<feature type="transmembrane region" description="Helical" evidence="6">
    <location>
        <begin position="168"/>
        <end position="188"/>
    </location>
</feature>
<evidence type="ECO:0000313" key="8">
    <source>
        <dbReference type="EMBL" id="MBG6089671.1"/>
    </source>
</evidence>
<comment type="similarity">
    <text evidence="6">Belongs to the ABC-2 integral membrane protein family.</text>
</comment>
<dbReference type="Pfam" id="PF01061">
    <property type="entry name" value="ABC2_membrane"/>
    <property type="match status" value="1"/>
</dbReference>
<evidence type="ECO:0000256" key="6">
    <source>
        <dbReference type="RuleBase" id="RU361157"/>
    </source>
</evidence>
<dbReference type="AlphaFoldDB" id="A0A931DLB8"/>
<keyword evidence="4 6" id="KW-0472">Membrane</keyword>
<name>A0A931DLB8_9ACTN</name>
<gene>
    <name evidence="8" type="ORF">IW256_003784</name>
</gene>
<dbReference type="PROSITE" id="PS51012">
    <property type="entry name" value="ABC_TM2"/>
    <property type="match status" value="1"/>
</dbReference>
<accession>A0A931DLB8</accession>
<dbReference type="Proteomes" id="UP000614047">
    <property type="component" value="Unassembled WGS sequence"/>
</dbReference>
<keyword evidence="2 6" id="KW-0812">Transmembrane</keyword>
<keyword evidence="3 6" id="KW-1133">Transmembrane helix</keyword>
<protein>
    <recommendedName>
        <fullName evidence="6">Transport permease protein</fullName>
    </recommendedName>
</protein>
<evidence type="ECO:0000256" key="2">
    <source>
        <dbReference type="ARBA" id="ARBA00022692"/>
    </source>
</evidence>
<dbReference type="EMBL" id="JADOUA010000001">
    <property type="protein sequence ID" value="MBG6089671.1"/>
    <property type="molecule type" value="Genomic_DNA"/>
</dbReference>
<dbReference type="GO" id="GO:0043190">
    <property type="term" value="C:ATP-binding cassette (ABC) transporter complex"/>
    <property type="evidence" value="ECO:0007669"/>
    <property type="project" value="InterPro"/>
</dbReference>
<comment type="subcellular location">
    <subcellularLocation>
        <location evidence="6">Cell membrane</location>
        <topology evidence="6">Multi-pass membrane protein</topology>
    </subcellularLocation>
    <subcellularLocation>
        <location evidence="1">Membrane</location>
        <topology evidence="1">Multi-pass membrane protein</topology>
    </subcellularLocation>
</comment>
<evidence type="ECO:0000256" key="3">
    <source>
        <dbReference type="ARBA" id="ARBA00022989"/>
    </source>
</evidence>
<comment type="caution">
    <text evidence="8">The sequence shown here is derived from an EMBL/GenBank/DDBJ whole genome shotgun (WGS) entry which is preliminary data.</text>
</comment>
<dbReference type="InterPro" id="IPR013525">
    <property type="entry name" value="ABC2_TM"/>
</dbReference>
<reference evidence="8" key="1">
    <citation type="submission" date="2020-11" db="EMBL/GenBank/DDBJ databases">
        <title>Sequencing the genomes of 1000 actinobacteria strains.</title>
        <authorList>
            <person name="Klenk H.-P."/>
        </authorList>
    </citation>
    <scope>NUCLEOTIDE SEQUENCE</scope>
    <source>
        <strain evidence="8">DSM 43175</strain>
    </source>
</reference>
<feature type="transmembrane region" description="Helical" evidence="6">
    <location>
        <begin position="227"/>
        <end position="246"/>
    </location>
</feature>
<proteinExistence type="inferred from homology"/>
<evidence type="ECO:0000256" key="5">
    <source>
        <dbReference type="ARBA" id="ARBA00023251"/>
    </source>
</evidence>
<dbReference type="PIRSF" id="PIRSF006648">
    <property type="entry name" value="DrrB"/>
    <property type="match status" value="1"/>
</dbReference>
<evidence type="ECO:0000313" key="9">
    <source>
        <dbReference type="Proteomes" id="UP000614047"/>
    </source>
</evidence>
<sequence>MSELATWPVLAGRSLRLTLRNFESLLIALLLPVMVMLLFVYLFGGAIQTDTPQYVTYALPGVLLLCAAYGSSMTAVMVADDMNEGIVDRFRSMDIGARSLLSGHVTASTLRNLGSVTIVFAVAFAIGFRPSAGPVGWLAAIGLLITFIVAMSAVSAVIGLLARTTEAASGFTFFVLFLPYPSSAFVPIETMPGWLHGFARHQPATPLIESVRGLLLDQPVGTRPWTALAWCAGLLLTAAVLAGPLFRRRTR</sequence>
<keyword evidence="6" id="KW-0813">Transport</keyword>
<keyword evidence="6" id="KW-1003">Cell membrane</keyword>